<dbReference type="InterPro" id="IPR019137">
    <property type="entry name" value="Nck-associated_protein-1"/>
</dbReference>
<feature type="compositionally biased region" description="Acidic residues" evidence="2">
    <location>
        <begin position="1278"/>
        <end position="1341"/>
    </location>
</feature>
<gene>
    <name evidence="3" type="ORF">M0813_05362</name>
</gene>
<dbReference type="EMBL" id="JAOAOG010000296">
    <property type="protein sequence ID" value="KAJ6231997.1"/>
    <property type="molecule type" value="Genomic_DNA"/>
</dbReference>
<dbReference type="PANTHER" id="PTHR12093">
    <property type="entry name" value="NCK-ASSOCIATED PROTEIN 1"/>
    <property type="match status" value="1"/>
</dbReference>
<accession>A0ABQ8XH75</accession>
<keyword evidence="4" id="KW-1185">Reference proteome</keyword>
<dbReference type="Pfam" id="PF09735">
    <property type="entry name" value="Nckap1"/>
    <property type="match status" value="1"/>
</dbReference>
<protein>
    <submittedName>
        <fullName evidence="3">Nck-associated protein</fullName>
    </submittedName>
</protein>
<proteinExistence type="inferred from homology"/>
<comment type="similarity">
    <text evidence="1">Belongs to the HEM-1/HEM-2 family.</text>
</comment>
<evidence type="ECO:0000256" key="1">
    <source>
        <dbReference type="ARBA" id="ARBA00037947"/>
    </source>
</evidence>
<sequence>MAKTADEITILLSYKEGLLSQIYHDRQKLNECKKDLSFIEQDQMVKHTAKIVKNFPKPINEKTLAQPQFDPIRKNAKQYLKALEKSYWTIVNAMEFKDSAIRVLNDLANGCNFHLSTNPILSHGFMDLFVGFIQVILLLQKWETCKMVVILYDIAHNHHKKKSDSHYQKICRFLDIYSNCEIQLHDELHHLWESVQSILEPLSLSVAMIQDYKELRKSGQFSITLKEKYLSSPIEGQFHQLVPHYPKFIQWIVFGILFCPQSLKSKGVVGILRTVLSKFYVIEIYRDLVYYPHKNFEQILKISKYKKLKLKQHNKMIQQELSKAVNDSYKFHNFYRIFLQQEISNLTRILQNFPGLIPPKINIIYSLLGLARYEIMWYLHHFQRPPPKKGKINEEVFQHGNVASLINAVDNLYILVTKYKKIIQRYYVTFTSRNDNAILSKLFESDIASKDGFDETISALVGTLIRELGDLKHETLEKGYYDLSVFRLNWFRCEAALSNSVHTSSKFQLATLGQFPKRMGSAYQHIRNIDSITESMDEYGGLHHMYPYMGKVTEIFNEAIQGDNGEQQYLISFLHFLKNCYKIIHPINYDELADVGFHISIEGEQFLKSVSQRVAQLVINIAGQQGFSLLSKQLQPFQIPRNIYYITVEQKGNKKIEEDLWFKPGTESKFGKEDMIKHLRKWQRELALLCELIDIHHEVIIYDTEYKPYQYVKDKLETLANDFIERIMFEIRITQKGKIVKHTRSLSRTMDKIVDVNKLKKNNSETFRLLHRTSHNEKNKGESETIIQRPSIFLSGILSLVYALKLVENSLNIDTEEIMREVLLSQVYVKSQGPRSQLVSYEKKPNLGKTILAIYCDYFTDFATNWLSKKLVYSPKHEAFISMDPLGPRGEFYFNKNELKALCQITGPYGVKVFDNNFIYKLMNDICTIKDILTKNKDQLIKYSKCYYKENWGWKALEKIQDLDRLVEVSTRMGCILQLRELLYEAAEDVIKEHSGLIYDNLNVSFGLYPLNPFGQDDFVDMDCLAQSAGITKNTTVDPPFRHALSKLNSTNPLSAPWELLPYLFAASFSSPLFADAKYDPDLDCHMNNAHLLFNTIEKLVIVPTLLKIENKDESFDEEDGDKLHVGQLKTFIEVSSFVLLQLKEQMDQKRPLPIDSLLILLDKFVENSSLLNLNMLEDFLPFILLRTLHGKFFKQSLETKKNMKREEELKEEEEKEKEIEKEKEMEIEKEKEIEIEKEKEMEREKEKEKEKERKKKEKEKKKKEKKKEKAKKKDENDLPDLPDQEEGELQDLPDPDEDDMPDLPDPDEDDLPDLPEPDENDMPDLPDLDGELPDLPDLED</sequence>
<name>A0ABQ8XH75_9EUKA</name>
<reference evidence="3" key="1">
    <citation type="submission" date="2022-08" db="EMBL/GenBank/DDBJ databases">
        <title>Novel sulfate-reducing endosymbionts in the free-living metamonad Anaeramoeba.</title>
        <authorList>
            <person name="Jerlstrom-Hultqvist J."/>
            <person name="Cepicka I."/>
            <person name="Gallot-Lavallee L."/>
            <person name="Salas-Leiva D."/>
            <person name="Curtis B.A."/>
            <person name="Zahonova K."/>
            <person name="Pipaliya S."/>
            <person name="Dacks J."/>
            <person name="Roger A.J."/>
        </authorList>
    </citation>
    <scope>NUCLEOTIDE SEQUENCE</scope>
    <source>
        <strain evidence="3">Schooner1</strain>
    </source>
</reference>
<dbReference type="Proteomes" id="UP001150062">
    <property type="component" value="Unassembled WGS sequence"/>
</dbReference>
<dbReference type="PANTHER" id="PTHR12093:SF10">
    <property type="entry name" value="MEMBRANE-ASSOCIATED PROTEIN HEM"/>
    <property type="match status" value="1"/>
</dbReference>
<feature type="compositionally biased region" description="Basic residues" evidence="2">
    <location>
        <begin position="1253"/>
        <end position="1271"/>
    </location>
</feature>
<organism evidence="3 4">
    <name type="scientific">Anaeramoeba flamelloides</name>
    <dbReference type="NCBI Taxonomy" id="1746091"/>
    <lineage>
        <taxon>Eukaryota</taxon>
        <taxon>Metamonada</taxon>
        <taxon>Anaeramoebidae</taxon>
        <taxon>Anaeramoeba</taxon>
    </lineage>
</organism>
<comment type="caution">
    <text evidence="3">The sequence shown here is derived from an EMBL/GenBank/DDBJ whole genome shotgun (WGS) entry which is preliminary data.</text>
</comment>
<evidence type="ECO:0000313" key="4">
    <source>
        <dbReference type="Proteomes" id="UP001150062"/>
    </source>
</evidence>
<evidence type="ECO:0000313" key="3">
    <source>
        <dbReference type="EMBL" id="KAJ6231997.1"/>
    </source>
</evidence>
<evidence type="ECO:0000256" key="2">
    <source>
        <dbReference type="SAM" id="MobiDB-lite"/>
    </source>
</evidence>
<feature type="region of interest" description="Disordered" evidence="2">
    <location>
        <begin position="1204"/>
        <end position="1341"/>
    </location>
</feature>
<feature type="compositionally biased region" description="Basic and acidic residues" evidence="2">
    <location>
        <begin position="1217"/>
        <end position="1252"/>
    </location>
</feature>